<feature type="coiled-coil region" evidence="1">
    <location>
        <begin position="59"/>
        <end position="107"/>
    </location>
</feature>
<accession>A0AAJ0CIJ6</accession>
<dbReference type="EMBL" id="JASWJB010000200">
    <property type="protein sequence ID" value="KAK2593671.1"/>
    <property type="molecule type" value="Genomic_DNA"/>
</dbReference>
<feature type="region of interest" description="Disordered" evidence="2">
    <location>
        <begin position="140"/>
        <end position="163"/>
    </location>
</feature>
<keyword evidence="1" id="KW-0175">Coiled coil</keyword>
<reference evidence="3" key="1">
    <citation type="submission" date="2023-06" db="EMBL/GenBank/DDBJ databases">
        <title>Conoideocrella luteorostrata (Hypocreales: Clavicipitaceae), a potential biocontrol fungus for elongate hemlock scale in United States Christmas tree production areas.</title>
        <authorList>
            <person name="Barrett H."/>
            <person name="Lovett B."/>
            <person name="Macias A.M."/>
            <person name="Stajich J.E."/>
            <person name="Kasson M.T."/>
        </authorList>
    </citation>
    <scope>NUCLEOTIDE SEQUENCE</scope>
    <source>
        <strain evidence="3">ARSEF 14590</strain>
    </source>
</reference>
<name>A0AAJ0CIJ6_9HYPO</name>
<comment type="caution">
    <text evidence="3">The sequence shown here is derived from an EMBL/GenBank/DDBJ whole genome shotgun (WGS) entry which is preliminary data.</text>
</comment>
<organism evidence="3 4">
    <name type="scientific">Conoideocrella luteorostrata</name>
    <dbReference type="NCBI Taxonomy" id="1105319"/>
    <lineage>
        <taxon>Eukaryota</taxon>
        <taxon>Fungi</taxon>
        <taxon>Dikarya</taxon>
        <taxon>Ascomycota</taxon>
        <taxon>Pezizomycotina</taxon>
        <taxon>Sordariomycetes</taxon>
        <taxon>Hypocreomycetidae</taxon>
        <taxon>Hypocreales</taxon>
        <taxon>Clavicipitaceae</taxon>
        <taxon>Conoideocrella</taxon>
    </lineage>
</organism>
<evidence type="ECO:0000256" key="1">
    <source>
        <dbReference type="SAM" id="Coils"/>
    </source>
</evidence>
<sequence length="163" mass="18561">MQLEREAQVGCITERLRTSSSLTTQTGSAGITIETMVNSADLLALNLRVFNSESDLRKVREQTQQVNQLKEDINKLRSKVNIFEEKIQKLERLFEDQRLNNRELRITLGSETRIIRDLMHQMMAEVDRLKDKQVPELCKTPLNSPTASNNGTFSPATPTAIEC</sequence>
<evidence type="ECO:0000313" key="4">
    <source>
        <dbReference type="Proteomes" id="UP001251528"/>
    </source>
</evidence>
<proteinExistence type="predicted"/>
<protein>
    <submittedName>
        <fullName evidence="3">Uncharacterized protein</fullName>
    </submittedName>
</protein>
<dbReference type="Proteomes" id="UP001251528">
    <property type="component" value="Unassembled WGS sequence"/>
</dbReference>
<evidence type="ECO:0000313" key="3">
    <source>
        <dbReference type="EMBL" id="KAK2593671.1"/>
    </source>
</evidence>
<gene>
    <name evidence="3" type="ORF">QQS21_008614</name>
</gene>
<keyword evidence="4" id="KW-1185">Reference proteome</keyword>
<feature type="compositionally biased region" description="Polar residues" evidence="2">
    <location>
        <begin position="141"/>
        <end position="157"/>
    </location>
</feature>
<evidence type="ECO:0000256" key="2">
    <source>
        <dbReference type="SAM" id="MobiDB-lite"/>
    </source>
</evidence>
<dbReference type="AlphaFoldDB" id="A0AAJ0CIJ6"/>